<name>A0ABX6UX17_9PAST</name>
<evidence type="ECO:0000313" key="3">
    <source>
        <dbReference type="Proteomes" id="UP000663069"/>
    </source>
</evidence>
<gene>
    <name evidence="2" type="ORF">IHV77_10505</name>
</gene>
<dbReference type="EMBL" id="CP063056">
    <property type="protein sequence ID" value="QPB42319.1"/>
    <property type="molecule type" value="Genomic_DNA"/>
</dbReference>
<dbReference type="Proteomes" id="UP000663069">
    <property type="component" value="Chromosome"/>
</dbReference>
<protein>
    <recommendedName>
        <fullName evidence="4">Lipoprotein</fullName>
    </recommendedName>
</protein>
<sequence length="114" mass="12826">MKKTTIFLTALLLAGCAVSNETPSNSRKPFNINGYEKRLNIAACNDIDDWYLDGFGVGQKHAAYKQKILAQRIAYCGKVEKAAIQAWEDGFKKGTITTVKKSKRTVKKTKKRKR</sequence>
<reference evidence="2 3" key="1">
    <citation type="submission" date="2020-10" db="EMBL/GenBank/DDBJ databases">
        <title>Genome Sequencing of Rodentibacter spp. strain DSM111151.</title>
        <authorList>
            <person name="Benga L."/>
            <person name="Lautwein T."/>
        </authorList>
    </citation>
    <scope>NUCLEOTIDE SEQUENCE [LARGE SCALE GENOMIC DNA]</scope>
    <source>
        <strain evidence="2 3">DSM 111151</strain>
    </source>
</reference>
<keyword evidence="1" id="KW-0732">Signal</keyword>
<feature type="chain" id="PRO_5045226187" description="Lipoprotein" evidence="1">
    <location>
        <begin position="20"/>
        <end position="114"/>
    </location>
</feature>
<accession>A0ABX6UX17</accession>
<evidence type="ECO:0000313" key="2">
    <source>
        <dbReference type="EMBL" id="QPB42319.1"/>
    </source>
</evidence>
<dbReference type="PROSITE" id="PS51257">
    <property type="entry name" value="PROKAR_LIPOPROTEIN"/>
    <property type="match status" value="1"/>
</dbReference>
<keyword evidence="3" id="KW-1185">Reference proteome</keyword>
<dbReference type="RefSeq" id="WP_194811901.1">
    <property type="nucleotide sequence ID" value="NZ_CP063056.1"/>
</dbReference>
<evidence type="ECO:0008006" key="4">
    <source>
        <dbReference type="Google" id="ProtNLM"/>
    </source>
</evidence>
<organism evidence="2 3">
    <name type="scientific">Rodentibacter haemolyticus</name>
    <dbReference type="NCBI Taxonomy" id="2778911"/>
    <lineage>
        <taxon>Bacteria</taxon>
        <taxon>Pseudomonadati</taxon>
        <taxon>Pseudomonadota</taxon>
        <taxon>Gammaproteobacteria</taxon>
        <taxon>Pasteurellales</taxon>
        <taxon>Pasteurellaceae</taxon>
        <taxon>Rodentibacter</taxon>
    </lineage>
</organism>
<evidence type="ECO:0000256" key="1">
    <source>
        <dbReference type="SAM" id="SignalP"/>
    </source>
</evidence>
<feature type="signal peptide" evidence="1">
    <location>
        <begin position="1"/>
        <end position="19"/>
    </location>
</feature>
<proteinExistence type="predicted"/>